<name>A0AAV9DJ49_ACOCL</name>
<dbReference type="Proteomes" id="UP001180020">
    <property type="component" value="Unassembled WGS sequence"/>
</dbReference>
<dbReference type="InterPro" id="IPR011042">
    <property type="entry name" value="6-blade_b-propeller_TolB-like"/>
</dbReference>
<dbReference type="EMBL" id="JAUJYO010000013">
    <property type="protein sequence ID" value="KAK1300902.1"/>
    <property type="molecule type" value="Genomic_DNA"/>
</dbReference>
<dbReference type="AlphaFoldDB" id="A0AAV9DJ49"/>
<organism evidence="1 2">
    <name type="scientific">Acorus calamus</name>
    <name type="common">Sweet flag</name>
    <dbReference type="NCBI Taxonomy" id="4465"/>
    <lineage>
        <taxon>Eukaryota</taxon>
        <taxon>Viridiplantae</taxon>
        <taxon>Streptophyta</taxon>
        <taxon>Embryophyta</taxon>
        <taxon>Tracheophyta</taxon>
        <taxon>Spermatophyta</taxon>
        <taxon>Magnoliopsida</taxon>
        <taxon>Liliopsida</taxon>
        <taxon>Acoraceae</taxon>
        <taxon>Acorus</taxon>
    </lineage>
</organism>
<protein>
    <submittedName>
        <fullName evidence="1">Uncharacterized protein</fullName>
    </submittedName>
</protein>
<dbReference type="Pfam" id="PF07676">
    <property type="entry name" value="PD40"/>
    <property type="match status" value="2"/>
</dbReference>
<accession>A0AAV9DJ49</accession>
<evidence type="ECO:0000313" key="1">
    <source>
        <dbReference type="EMBL" id="KAK1300902.1"/>
    </source>
</evidence>
<dbReference type="PANTHER" id="PTHR32161:SF8">
    <property type="entry name" value="DPP6 N-TERMINAL DOMAIN-LIKE PROTEIN"/>
    <property type="match status" value="1"/>
</dbReference>
<comment type="caution">
    <text evidence="1">The sequence shown here is derived from an EMBL/GenBank/DDBJ whole genome shotgun (WGS) entry which is preliminary data.</text>
</comment>
<evidence type="ECO:0000313" key="2">
    <source>
        <dbReference type="Proteomes" id="UP001180020"/>
    </source>
</evidence>
<proteinExistence type="predicted"/>
<keyword evidence="2" id="KW-1185">Reference proteome</keyword>
<dbReference type="Gene3D" id="2.120.10.30">
    <property type="entry name" value="TolB, C-terminal domain"/>
    <property type="match status" value="1"/>
</dbReference>
<sequence>MSHRFKIPNPPSLFRHTESKTDQWPLLLENPRSPGLVNVPLFRIDGSFPSFSPDGARITYVGLPGLYVVNADGTGAQRCSCGKHSRRRGTGSGRPWSTRALARSSLRRRGRSLLSLSTSIESVFRSARSGHKNLYVMDAEEGERASLRRLTVGPWTDTMCNWSPDGEWIVFVCDRDNPGGGGFVLYLIRPNGTGLEKVVESGDGGGPDSKSVVFTSDYAAVTAKPIANPHHHQPYGDIFTVRLGGGEGVRQLTHNSYEDGTRGLGACLYEAERCGGVSDPWLGVPIR</sequence>
<dbReference type="SUPFAM" id="SSF82171">
    <property type="entry name" value="DPP6 N-terminal domain-like"/>
    <property type="match status" value="1"/>
</dbReference>
<gene>
    <name evidence="1" type="ORF">QJS10_CPB13g00748</name>
</gene>
<dbReference type="InterPro" id="IPR011659">
    <property type="entry name" value="WD40"/>
</dbReference>
<reference evidence="1" key="1">
    <citation type="journal article" date="2023" name="Nat. Commun.">
        <title>Diploid and tetraploid genomes of Acorus and the evolution of monocots.</title>
        <authorList>
            <person name="Ma L."/>
            <person name="Liu K.W."/>
            <person name="Li Z."/>
            <person name="Hsiao Y.Y."/>
            <person name="Qi Y."/>
            <person name="Fu T."/>
            <person name="Tang G.D."/>
            <person name="Zhang D."/>
            <person name="Sun W.H."/>
            <person name="Liu D.K."/>
            <person name="Li Y."/>
            <person name="Chen G.Z."/>
            <person name="Liu X.D."/>
            <person name="Liao X.Y."/>
            <person name="Jiang Y.T."/>
            <person name="Yu X."/>
            <person name="Hao Y."/>
            <person name="Huang J."/>
            <person name="Zhao X.W."/>
            <person name="Ke S."/>
            <person name="Chen Y.Y."/>
            <person name="Wu W.L."/>
            <person name="Hsu J.L."/>
            <person name="Lin Y.F."/>
            <person name="Huang M.D."/>
            <person name="Li C.Y."/>
            <person name="Huang L."/>
            <person name="Wang Z.W."/>
            <person name="Zhao X."/>
            <person name="Zhong W.Y."/>
            <person name="Peng D.H."/>
            <person name="Ahmad S."/>
            <person name="Lan S."/>
            <person name="Zhang J.S."/>
            <person name="Tsai W.C."/>
            <person name="Van de Peer Y."/>
            <person name="Liu Z.J."/>
        </authorList>
    </citation>
    <scope>NUCLEOTIDE SEQUENCE</scope>
    <source>
        <strain evidence="1">CP</strain>
    </source>
</reference>
<reference evidence="1" key="2">
    <citation type="submission" date="2023-06" db="EMBL/GenBank/DDBJ databases">
        <authorList>
            <person name="Ma L."/>
            <person name="Liu K.-W."/>
            <person name="Li Z."/>
            <person name="Hsiao Y.-Y."/>
            <person name="Qi Y."/>
            <person name="Fu T."/>
            <person name="Tang G."/>
            <person name="Zhang D."/>
            <person name="Sun W.-H."/>
            <person name="Liu D.-K."/>
            <person name="Li Y."/>
            <person name="Chen G.-Z."/>
            <person name="Liu X.-D."/>
            <person name="Liao X.-Y."/>
            <person name="Jiang Y.-T."/>
            <person name="Yu X."/>
            <person name="Hao Y."/>
            <person name="Huang J."/>
            <person name="Zhao X.-W."/>
            <person name="Ke S."/>
            <person name="Chen Y.-Y."/>
            <person name="Wu W.-L."/>
            <person name="Hsu J.-L."/>
            <person name="Lin Y.-F."/>
            <person name="Huang M.-D."/>
            <person name="Li C.-Y."/>
            <person name="Huang L."/>
            <person name="Wang Z.-W."/>
            <person name="Zhao X."/>
            <person name="Zhong W.-Y."/>
            <person name="Peng D.-H."/>
            <person name="Ahmad S."/>
            <person name="Lan S."/>
            <person name="Zhang J.-S."/>
            <person name="Tsai W.-C."/>
            <person name="Van De Peer Y."/>
            <person name="Liu Z.-J."/>
        </authorList>
    </citation>
    <scope>NUCLEOTIDE SEQUENCE</scope>
    <source>
        <strain evidence="1">CP</strain>
        <tissue evidence="1">Leaves</tissue>
    </source>
</reference>
<dbReference type="PANTHER" id="PTHR32161">
    <property type="entry name" value="DPP6 N-TERMINAL DOMAIN-LIKE PROTEIN"/>
    <property type="match status" value="1"/>
</dbReference>